<dbReference type="EMBL" id="MPVP01000002">
    <property type="protein sequence ID" value="OMD40572.1"/>
    <property type="molecule type" value="Genomic_DNA"/>
</dbReference>
<dbReference type="Gene3D" id="1.10.10.10">
    <property type="entry name" value="Winged helix-like DNA-binding domain superfamily/Winged helix DNA-binding domain"/>
    <property type="match status" value="1"/>
</dbReference>
<evidence type="ECO:0000259" key="4">
    <source>
        <dbReference type="PROSITE" id="PS51118"/>
    </source>
</evidence>
<evidence type="ECO:0000256" key="1">
    <source>
        <dbReference type="ARBA" id="ARBA00023015"/>
    </source>
</evidence>
<gene>
    <name evidence="5" type="ORF">BSO21_00830</name>
</gene>
<keyword evidence="1" id="KW-0805">Transcription regulation</keyword>
<dbReference type="PROSITE" id="PS51118">
    <property type="entry name" value="HTH_HXLR"/>
    <property type="match status" value="1"/>
</dbReference>
<dbReference type="InterPro" id="IPR002577">
    <property type="entry name" value="HTH_HxlR"/>
</dbReference>
<reference evidence="5 6" key="1">
    <citation type="submission" date="2016-11" db="EMBL/GenBank/DDBJ databases">
        <title>Paenibacillus species isolates.</title>
        <authorList>
            <person name="Beno S.M."/>
        </authorList>
    </citation>
    <scope>NUCLEOTIDE SEQUENCE [LARGE SCALE GENOMIC DNA]</scope>
    <source>
        <strain evidence="5 6">FSL H7-0433</strain>
    </source>
</reference>
<dbReference type="SUPFAM" id="SSF46785">
    <property type="entry name" value="Winged helix' DNA-binding domain"/>
    <property type="match status" value="1"/>
</dbReference>
<feature type="domain" description="HTH hxlR-type" evidence="4">
    <location>
        <begin position="8"/>
        <end position="107"/>
    </location>
</feature>
<accession>A0ABX3H0I1</accession>
<dbReference type="PANTHER" id="PTHR33204:SF29">
    <property type="entry name" value="TRANSCRIPTIONAL REGULATOR"/>
    <property type="match status" value="1"/>
</dbReference>
<comment type="caution">
    <text evidence="5">The sequence shown here is derived from an EMBL/GenBank/DDBJ whole genome shotgun (WGS) entry which is preliminary data.</text>
</comment>
<dbReference type="Pfam" id="PF01638">
    <property type="entry name" value="HxlR"/>
    <property type="match status" value="1"/>
</dbReference>
<keyword evidence="3" id="KW-0804">Transcription</keyword>
<dbReference type="RefSeq" id="WP_076217626.1">
    <property type="nucleotide sequence ID" value="NZ_MPTJ01000025.1"/>
</dbReference>
<proteinExistence type="predicted"/>
<evidence type="ECO:0000313" key="5">
    <source>
        <dbReference type="EMBL" id="OMD40572.1"/>
    </source>
</evidence>
<dbReference type="InterPro" id="IPR036388">
    <property type="entry name" value="WH-like_DNA-bd_sf"/>
</dbReference>
<protein>
    <submittedName>
        <fullName evidence="5">Transcriptional regulator</fullName>
    </submittedName>
</protein>
<dbReference type="PANTHER" id="PTHR33204">
    <property type="entry name" value="TRANSCRIPTIONAL REGULATOR, MARR FAMILY"/>
    <property type="match status" value="1"/>
</dbReference>
<dbReference type="InterPro" id="IPR036390">
    <property type="entry name" value="WH_DNA-bd_sf"/>
</dbReference>
<evidence type="ECO:0000256" key="2">
    <source>
        <dbReference type="ARBA" id="ARBA00023125"/>
    </source>
</evidence>
<sequence length="124" mass="14714">MDYEFEACRVIPVLEIITGKWKPLILRHLIKGGTKRFSELRSLMPEITQRMLTLHLRELEEQHIVKRNVYAQVPPKVEYSITEHGLTLEPVLAVMNEWGTKHLQFMQEMELEKRAEENEILNFD</sequence>
<keyword evidence="6" id="KW-1185">Reference proteome</keyword>
<name>A0ABX3H0I1_9BACL</name>
<evidence type="ECO:0000313" key="6">
    <source>
        <dbReference type="Proteomes" id="UP000187158"/>
    </source>
</evidence>
<keyword evidence="2" id="KW-0238">DNA-binding</keyword>
<evidence type="ECO:0000256" key="3">
    <source>
        <dbReference type="ARBA" id="ARBA00023163"/>
    </source>
</evidence>
<dbReference type="Proteomes" id="UP000187158">
    <property type="component" value="Unassembled WGS sequence"/>
</dbReference>
<organism evidence="5 6">
    <name type="scientific">Paenibacillus odorifer</name>
    <dbReference type="NCBI Taxonomy" id="189426"/>
    <lineage>
        <taxon>Bacteria</taxon>
        <taxon>Bacillati</taxon>
        <taxon>Bacillota</taxon>
        <taxon>Bacilli</taxon>
        <taxon>Bacillales</taxon>
        <taxon>Paenibacillaceae</taxon>
        <taxon>Paenibacillus</taxon>
    </lineage>
</organism>